<name>A0A6N2SEJ0_9FIRM</name>
<dbReference type="PIRSF" id="PIRSF018968">
    <property type="entry name" value="ABC_permease_BceB"/>
    <property type="match status" value="1"/>
</dbReference>
<feature type="transmembrane region" description="Helical" evidence="6">
    <location>
        <begin position="155"/>
        <end position="177"/>
    </location>
</feature>
<keyword evidence="5 6" id="KW-0472">Membrane</keyword>
<evidence type="ECO:0000256" key="6">
    <source>
        <dbReference type="PIRNR" id="PIRNR018968"/>
    </source>
</evidence>
<feature type="transmembrane region" description="Helical" evidence="6">
    <location>
        <begin position="20"/>
        <end position="38"/>
    </location>
</feature>
<feature type="transmembrane region" description="Helical" evidence="6">
    <location>
        <begin position="592"/>
        <end position="619"/>
    </location>
</feature>
<organism evidence="8">
    <name type="scientific">Anaerococcus vaginalis</name>
    <dbReference type="NCBI Taxonomy" id="33037"/>
    <lineage>
        <taxon>Bacteria</taxon>
        <taxon>Bacillati</taxon>
        <taxon>Bacillota</taxon>
        <taxon>Tissierellia</taxon>
        <taxon>Tissierellales</taxon>
        <taxon>Peptoniphilaceae</taxon>
        <taxon>Anaerococcus</taxon>
    </lineage>
</organism>
<dbReference type="GO" id="GO:0005886">
    <property type="term" value="C:plasma membrane"/>
    <property type="evidence" value="ECO:0007669"/>
    <property type="project" value="UniProtKB-SubCell"/>
</dbReference>
<feature type="transmembrane region" description="Helical" evidence="6">
    <location>
        <begin position="235"/>
        <end position="257"/>
    </location>
</feature>
<dbReference type="InterPro" id="IPR003838">
    <property type="entry name" value="ABC3_permease_C"/>
</dbReference>
<dbReference type="GO" id="GO:0055085">
    <property type="term" value="P:transmembrane transport"/>
    <property type="evidence" value="ECO:0007669"/>
    <property type="project" value="UniProtKB-UniRule"/>
</dbReference>
<evidence type="ECO:0000256" key="4">
    <source>
        <dbReference type="ARBA" id="ARBA00022989"/>
    </source>
</evidence>
<sequence>MNKLNFKMATRGIKNNKFLYFPYILASSFMLFIFNLLIDLKSEKFILETRGSEIIKSLLEVGSWIVAIFSLIFLVYMAKTIVKNRYKELGLLYGLGMDKKSLRKILIIENLILGILILIIGSFLVILLGPLFINLVAKILKIQTEIKLSVNFSKLILGLIIFAIIFILITLISLNSIRKTNPIELSKLSQKGESEPKANVISMILAIILIGYGYYTALSINGGIFQALSKFLPASLSVIIGTYFFFRSLVIWILKLFRKNKKIYYKGTNMTFIGELIKRSKESAMALSSITIISSLFLISFVDMSAMFVGKNDLLDRIAPSDFLIQYQENDKESEKYTKNFLEKNIDKEKIENFGEFKRKGLVVSEKSYGKFSTIEDNDLKKSIMDEKTKIISLIDIKSFNMANKTNIFLKKDEAIVFDSKAKKYGKISIENQNLKVKENVKNTSYVLMDPTTSLFHNILVVVDDFDEFSKKISDGKNIKTFPSVSGVYFDLKDKSQKNIDYMDKNLNKNISDKDKILVKNSIENRMDFDKIHTGAYIVVLILALVFLISTIIVIYYKQAAEGLEDGRNIKILQKVGMSKKEIKKSVKKQNYFTFFGPLIISIIHILIASKLAFGMIQLFAMFELRKFVEIEAICIIIFSLIYIMIFRITLPIYFEMGKLNKE</sequence>
<reference evidence="8" key="1">
    <citation type="submission" date="2019-11" db="EMBL/GenBank/DDBJ databases">
        <authorList>
            <person name="Feng L."/>
        </authorList>
    </citation>
    <scope>NUCLEOTIDE SEQUENCE</scope>
    <source>
        <strain evidence="8">AvaginalisLFYP127</strain>
    </source>
</reference>
<feature type="transmembrane region" description="Helical" evidence="6">
    <location>
        <begin position="286"/>
        <end position="309"/>
    </location>
</feature>
<keyword evidence="2 6" id="KW-1003">Cell membrane</keyword>
<feature type="transmembrane region" description="Helical" evidence="6">
    <location>
        <begin position="535"/>
        <end position="557"/>
    </location>
</feature>
<proteinExistence type="inferred from homology"/>
<dbReference type="EMBL" id="CACRSW010000012">
    <property type="protein sequence ID" value="VYS92133.1"/>
    <property type="molecule type" value="Genomic_DNA"/>
</dbReference>
<feature type="transmembrane region" description="Helical" evidence="6">
    <location>
        <begin position="111"/>
        <end position="135"/>
    </location>
</feature>
<feature type="transmembrane region" description="Helical" evidence="6">
    <location>
        <begin position="198"/>
        <end position="215"/>
    </location>
</feature>
<feature type="domain" description="ABC3 transporter permease C-terminal" evidence="7">
    <location>
        <begin position="63"/>
        <end position="182"/>
    </location>
</feature>
<evidence type="ECO:0000256" key="1">
    <source>
        <dbReference type="ARBA" id="ARBA00004651"/>
    </source>
</evidence>
<evidence type="ECO:0000313" key="8">
    <source>
        <dbReference type="EMBL" id="VYS92133.1"/>
    </source>
</evidence>
<feature type="transmembrane region" description="Helical" evidence="6">
    <location>
        <begin position="631"/>
        <end position="655"/>
    </location>
</feature>
<dbReference type="PANTHER" id="PTHR46795:SF3">
    <property type="entry name" value="ABC TRANSPORTER PERMEASE"/>
    <property type="match status" value="1"/>
</dbReference>
<keyword evidence="4 6" id="KW-1133">Transmembrane helix</keyword>
<protein>
    <submittedName>
        <fullName evidence="8">ABC transporter permease protein YxdM</fullName>
    </submittedName>
</protein>
<accession>A0A6N2SEJ0</accession>
<dbReference type="InterPro" id="IPR052536">
    <property type="entry name" value="ABC-4_Integral_Memb_Prot"/>
</dbReference>
<evidence type="ECO:0000256" key="2">
    <source>
        <dbReference type="ARBA" id="ARBA00022475"/>
    </source>
</evidence>
<gene>
    <name evidence="8" type="primary">yxdM</name>
    <name evidence="8" type="ORF">AVLFYP127_00229</name>
</gene>
<comment type="similarity">
    <text evidence="6">Belongs to the ABC-4 integral membrane protein family.</text>
</comment>
<feature type="transmembrane region" description="Helical" evidence="6">
    <location>
        <begin position="58"/>
        <end position="78"/>
    </location>
</feature>
<dbReference type="Pfam" id="PF02687">
    <property type="entry name" value="FtsX"/>
    <property type="match status" value="1"/>
</dbReference>
<dbReference type="InterPro" id="IPR027022">
    <property type="entry name" value="ABC_permease_BceB-typ"/>
</dbReference>
<evidence type="ECO:0000256" key="5">
    <source>
        <dbReference type="ARBA" id="ARBA00023136"/>
    </source>
</evidence>
<dbReference type="PANTHER" id="PTHR46795">
    <property type="entry name" value="ABC TRANSPORTER PERMEASE-RELATED-RELATED"/>
    <property type="match status" value="1"/>
</dbReference>
<dbReference type="AlphaFoldDB" id="A0A6N2SEJ0"/>
<keyword evidence="3 6" id="KW-0812">Transmembrane</keyword>
<evidence type="ECO:0000259" key="7">
    <source>
        <dbReference type="Pfam" id="PF02687"/>
    </source>
</evidence>
<evidence type="ECO:0000256" key="3">
    <source>
        <dbReference type="ARBA" id="ARBA00022692"/>
    </source>
</evidence>
<comment type="subcellular location">
    <subcellularLocation>
        <location evidence="1 6">Cell membrane</location>
        <topology evidence="1 6">Multi-pass membrane protein</topology>
    </subcellularLocation>
</comment>
<keyword evidence="6" id="KW-0813">Transport</keyword>